<proteinExistence type="predicted"/>
<protein>
    <submittedName>
        <fullName evidence="1">Uncharacterized protein</fullName>
    </submittedName>
</protein>
<dbReference type="Proteomes" id="UP000324767">
    <property type="component" value="Unassembled WGS sequence"/>
</dbReference>
<sequence length="153" mass="16988">MAYGQRLIKMFVYFYFPFSSYNLHPSIPISIMTSIELRQTTPLAITKITSPSSYASLINTNSLVVVKHPGYPDEFGENCLLELYAWDINSNNRRGLHTGTAATACALVACNSWDGYLSTDREGRAKVDPYATDDVLQPAHITSMSHTMASTQL</sequence>
<dbReference type="AlphaFoldDB" id="A0A5M8PP33"/>
<gene>
    <name evidence="1" type="ORF">FRX48_06113</name>
</gene>
<evidence type="ECO:0000313" key="2">
    <source>
        <dbReference type="Proteomes" id="UP000324767"/>
    </source>
</evidence>
<dbReference type="OrthoDB" id="2142759at2759"/>
<accession>A0A5M8PP33</accession>
<organism evidence="1 2">
    <name type="scientific">Lasallia pustulata</name>
    <dbReference type="NCBI Taxonomy" id="136370"/>
    <lineage>
        <taxon>Eukaryota</taxon>
        <taxon>Fungi</taxon>
        <taxon>Dikarya</taxon>
        <taxon>Ascomycota</taxon>
        <taxon>Pezizomycotina</taxon>
        <taxon>Lecanoromycetes</taxon>
        <taxon>OSLEUM clade</taxon>
        <taxon>Umbilicariomycetidae</taxon>
        <taxon>Umbilicariales</taxon>
        <taxon>Umbilicariaceae</taxon>
        <taxon>Lasallia</taxon>
    </lineage>
</organism>
<dbReference type="EMBL" id="VXIT01000009">
    <property type="protein sequence ID" value="KAA6410690.1"/>
    <property type="molecule type" value="Genomic_DNA"/>
</dbReference>
<evidence type="ECO:0000313" key="1">
    <source>
        <dbReference type="EMBL" id="KAA6410690.1"/>
    </source>
</evidence>
<comment type="caution">
    <text evidence="1">The sequence shown here is derived from an EMBL/GenBank/DDBJ whole genome shotgun (WGS) entry which is preliminary data.</text>
</comment>
<name>A0A5M8PP33_9LECA</name>
<reference evidence="1 2" key="1">
    <citation type="submission" date="2019-09" db="EMBL/GenBank/DDBJ databases">
        <title>The hologenome of the rock-dwelling lichen Lasallia pustulata.</title>
        <authorList>
            <person name="Greshake Tzovaras B."/>
            <person name="Segers F."/>
            <person name="Bicker A."/>
            <person name="Dal Grande F."/>
            <person name="Otte J."/>
            <person name="Hankeln T."/>
            <person name="Schmitt I."/>
            <person name="Ebersberger I."/>
        </authorList>
    </citation>
    <scope>NUCLEOTIDE SEQUENCE [LARGE SCALE GENOMIC DNA]</scope>
    <source>
        <strain evidence="1">A1-1</strain>
    </source>
</reference>